<evidence type="ECO:0008006" key="5">
    <source>
        <dbReference type="Google" id="ProtNLM"/>
    </source>
</evidence>
<evidence type="ECO:0000313" key="3">
    <source>
        <dbReference type="EMBL" id="KAB0794357.1"/>
    </source>
</evidence>
<gene>
    <name evidence="3" type="ORF">PPYR_11196</name>
</gene>
<dbReference type="Gene3D" id="1.20.1070.10">
    <property type="entry name" value="Rhodopsin 7-helix transmembrane proteins"/>
    <property type="match status" value="1"/>
</dbReference>
<keyword evidence="1" id="KW-0812">Transmembrane</keyword>
<evidence type="ECO:0000313" key="4">
    <source>
        <dbReference type="Proteomes" id="UP000327044"/>
    </source>
</evidence>
<keyword evidence="1" id="KW-0472">Membrane</keyword>
<dbReference type="Proteomes" id="UP000327044">
    <property type="component" value="Unassembled WGS sequence"/>
</dbReference>
<dbReference type="InterPro" id="IPR001414">
    <property type="entry name" value="GPR143"/>
</dbReference>
<dbReference type="GO" id="GO:0035643">
    <property type="term" value="F:L-DOPA receptor activity"/>
    <property type="evidence" value="ECO:0007669"/>
    <property type="project" value="TreeGrafter"/>
</dbReference>
<dbReference type="GO" id="GO:0050848">
    <property type="term" value="P:regulation of calcium-mediated signaling"/>
    <property type="evidence" value="ECO:0007669"/>
    <property type="project" value="TreeGrafter"/>
</dbReference>
<proteinExistence type="predicted"/>
<evidence type="ECO:0000256" key="1">
    <source>
        <dbReference type="SAM" id="Phobius"/>
    </source>
</evidence>
<organism evidence="2">
    <name type="scientific">Photinus pyralis</name>
    <name type="common">Common eastern firefly</name>
    <name type="synonym">Lampyris pyralis</name>
    <dbReference type="NCBI Taxonomy" id="7054"/>
    <lineage>
        <taxon>Eukaryota</taxon>
        <taxon>Metazoa</taxon>
        <taxon>Ecdysozoa</taxon>
        <taxon>Arthropoda</taxon>
        <taxon>Hexapoda</taxon>
        <taxon>Insecta</taxon>
        <taxon>Pterygota</taxon>
        <taxon>Neoptera</taxon>
        <taxon>Endopterygota</taxon>
        <taxon>Coleoptera</taxon>
        <taxon>Polyphaga</taxon>
        <taxon>Elateriformia</taxon>
        <taxon>Elateroidea</taxon>
        <taxon>Lampyridae</taxon>
        <taxon>Lampyrinae</taxon>
        <taxon>Photinus</taxon>
    </lineage>
</organism>
<reference evidence="3" key="3">
    <citation type="submission" date="2019-08" db="EMBL/GenBank/DDBJ databases">
        <authorList>
            <consortium name="Photinus pyralis genome working group"/>
            <person name="Fallon T.R."/>
            <person name="Sander Lower S.E."/>
            <person name="Weng J.-K."/>
        </authorList>
    </citation>
    <scope>NUCLEOTIDE SEQUENCE</scope>
    <source>
        <strain evidence="3">1611_PpyrPB1</strain>
        <tissue evidence="3">Whole body</tissue>
    </source>
</reference>
<dbReference type="GO" id="GO:0072544">
    <property type="term" value="F:L-DOPA binding"/>
    <property type="evidence" value="ECO:0007669"/>
    <property type="project" value="InterPro"/>
</dbReference>
<reference evidence="3 4" key="2">
    <citation type="journal article" date="2018" name="Elife">
        <title>Firefly genomes illuminate parallel origins of bioluminescence in beetles.</title>
        <authorList>
            <person name="Fallon T.R."/>
            <person name="Lower S.E."/>
            <person name="Chang C.H."/>
            <person name="Bessho-Uehara M."/>
            <person name="Martin G.J."/>
            <person name="Bewick A.J."/>
            <person name="Behringer M."/>
            <person name="Debat H.J."/>
            <person name="Wong I."/>
            <person name="Day J.C."/>
            <person name="Suvorov A."/>
            <person name="Silva C.J."/>
            <person name="Stanger-Hall K.F."/>
            <person name="Hall D.W."/>
            <person name="Schmitz R.J."/>
            <person name="Nelson D.R."/>
            <person name="Lewis S.M."/>
            <person name="Shigenobu S."/>
            <person name="Bybee S.M."/>
            <person name="Larracuente A.M."/>
            <person name="Oba Y."/>
            <person name="Weng J.K."/>
        </authorList>
    </citation>
    <scope>NUCLEOTIDE SEQUENCE [LARGE SCALE GENOMIC DNA]</scope>
    <source>
        <strain evidence="3">1611_PpyrPB1</strain>
        <tissue evidence="3">Whole body</tissue>
    </source>
</reference>
<dbReference type="Pfam" id="PF02101">
    <property type="entry name" value="Ocular_alb"/>
    <property type="match status" value="1"/>
</dbReference>
<evidence type="ECO:0000313" key="2">
    <source>
        <dbReference type="EMBL" id="JAV95136.1"/>
    </source>
</evidence>
<feature type="transmembrane region" description="Helical" evidence="1">
    <location>
        <begin position="159"/>
        <end position="181"/>
    </location>
</feature>
<dbReference type="GO" id="GO:0032438">
    <property type="term" value="P:melanosome organization"/>
    <property type="evidence" value="ECO:0007669"/>
    <property type="project" value="TreeGrafter"/>
</dbReference>
<dbReference type="GO" id="GO:0035240">
    <property type="term" value="F:dopamine binding"/>
    <property type="evidence" value="ECO:0007669"/>
    <property type="project" value="InterPro"/>
</dbReference>
<feature type="transmembrane region" description="Helical" evidence="1">
    <location>
        <begin position="36"/>
        <end position="59"/>
    </location>
</feature>
<feature type="transmembrane region" description="Helical" evidence="1">
    <location>
        <begin position="201"/>
        <end position="225"/>
    </location>
</feature>
<sequence length="361" mass="41586">MADPTIQTFCCYNTNGNNSPWKTENTLLVATEFNSATYNAICLFSSTLGILGAIYQILPRREFSRHHRWISFSAERGRKIILWLAVTDLLASLGVLIRACLWLNFKDIMPAIDGSHSVIFCALSSAWIQYFYTSTWVWTLCYAIDMRLILNEKAERIKLYHTAAWIIPAVLTAIGLSLLYYPDANCRASLSKKEAMLRILPNYIVTYIPIAIIMIASPCLYLFSCKDMEKIIMCSSGQFTRSEREVIGAIRIKFAVINIVFYVCWFPNLLNAFLLWTLWFQLPVTLVIVTWYIMAFTNPLQAFFNCLVYRRWNTGSEEVVLPWGRSKSSGIYNTTRTTDSQEDLPLLHNFQRNNSHLYVRS</sequence>
<accession>A0A1Y1NGB1</accession>
<dbReference type="PANTHER" id="PTHR15177:SF2">
    <property type="entry name" value="G-PROTEIN COUPLED RECEPTOR 143"/>
    <property type="match status" value="1"/>
</dbReference>
<dbReference type="OrthoDB" id="10069455at2759"/>
<dbReference type="GO" id="GO:0005886">
    <property type="term" value="C:plasma membrane"/>
    <property type="evidence" value="ECO:0007669"/>
    <property type="project" value="TreeGrafter"/>
</dbReference>
<feature type="transmembrane region" description="Helical" evidence="1">
    <location>
        <begin position="80"/>
        <end position="105"/>
    </location>
</feature>
<dbReference type="EMBL" id="VVIM01000008">
    <property type="protein sequence ID" value="KAB0794357.1"/>
    <property type="molecule type" value="Genomic_DNA"/>
</dbReference>
<dbReference type="InParanoid" id="A0A1Y1NGB1"/>
<feature type="transmembrane region" description="Helical" evidence="1">
    <location>
        <begin position="246"/>
        <end position="268"/>
    </location>
</feature>
<dbReference type="PANTHER" id="PTHR15177">
    <property type="entry name" value="G-PROTEIN COUPLED RECEPTOR 143"/>
    <property type="match status" value="1"/>
</dbReference>
<keyword evidence="4" id="KW-1185">Reference proteome</keyword>
<dbReference type="EMBL" id="GEZM01007507">
    <property type="protein sequence ID" value="JAV95136.1"/>
    <property type="molecule type" value="Transcribed_RNA"/>
</dbReference>
<name>A0A1Y1NGB1_PHOPY</name>
<dbReference type="AlphaFoldDB" id="A0A1Y1NGB1"/>
<keyword evidence="1" id="KW-1133">Transmembrane helix</keyword>
<dbReference type="PRINTS" id="PR00965">
    <property type="entry name" value="OCULARALBNSM"/>
</dbReference>
<dbReference type="GO" id="GO:0072545">
    <property type="term" value="F:L-tyrosine binding"/>
    <property type="evidence" value="ECO:0007669"/>
    <property type="project" value="InterPro"/>
</dbReference>
<reference evidence="2" key="1">
    <citation type="journal article" date="2016" name="Sci. Rep.">
        <title>Molecular characterization of firefly nuptial gifts: a multi-omics approach sheds light on postcopulatory sexual selection.</title>
        <authorList>
            <person name="Al-Wathiqui N."/>
            <person name="Fallon T.R."/>
            <person name="South A."/>
            <person name="Weng J.K."/>
            <person name="Lewis S.M."/>
        </authorList>
    </citation>
    <scope>NUCLEOTIDE SEQUENCE</scope>
</reference>
<feature type="transmembrane region" description="Helical" evidence="1">
    <location>
        <begin position="117"/>
        <end position="138"/>
    </location>
</feature>
<protein>
    <recommendedName>
        <fullName evidence="5">G-protein coupled receptors family 2 profile 2 domain-containing protein</fullName>
    </recommendedName>
</protein>